<dbReference type="Pfam" id="PF05751">
    <property type="entry name" value="FixH"/>
    <property type="match status" value="1"/>
</dbReference>
<dbReference type="AlphaFoldDB" id="A0A0D7F8A2"/>
<accession>A0A0D7F8A2</accession>
<keyword evidence="1" id="KW-1133">Transmembrane helix</keyword>
<keyword evidence="1" id="KW-0812">Transmembrane</keyword>
<organism evidence="2 3">
    <name type="scientific">Rhodopseudomonas palustris</name>
    <dbReference type="NCBI Taxonomy" id="1076"/>
    <lineage>
        <taxon>Bacteria</taxon>
        <taxon>Pseudomonadati</taxon>
        <taxon>Pseudomonadota</taxon>
        <taxon>Alphaproteobacteria</taxon>
        <taxon>Hyphomicrobiales</taxon>
        <taxon>Nitrobacteraceae</taxon>
        <taxon>Rhodopseudomonas</taxon>
    </lineage>
</organism>
<protein>
    <submittedName>
        <fullName evidence="2">FixH</fullName>
    </submittedName>
</protein>
<dbReference type="RefSeq" id="WP_044404784.1">
    <property type="nucleotide sequence ID" value="NZ_JXXE01000028.1"/>
</dbReference>
<feature type="transmembrane region" description="Helical" evidence="1">
    <location>
        <begin position="15"/>
        <end position="39"/>
    </location>
</feature>
<evidence type="ECO:0000313" key="2">
    <source>
        <dbReference type="EMBL" id="KIZ47947.1"/>
    </source>
</evidence>
<dbReference type="PATRIC" id="fig|1076.23.peg.3435"/>
<dbReference type="EMBL" id="JXXE01000028">
    <property type="protein sequence ID" value="KIZ47947.1"/>
    <property type="molecule type" value="Genomic_DNA"/>
</dbReference>
<dbReference type="InterPro" id="IPR008620">
    <property type="entry name" value="FixH"/>
</dbReference>
<gene>
    <name evidence="2" type="ORF">OO17_01490</name>
</gene>
<proteinExistence type="predicted"/>
<dbReference type="PIRSF" id="PIRSF011386">
    <property type="entry name" value="FixH"/>
    <property type="match status" value="1"/>
</dbReference>
<evidence type="ECO:0000256" key="1">
    <source>
        <dbReference type="SAM" id="Phobius"/>
    </source>
</evidence>
<dbReference type="Proteomes" id="UP000032515">
    <property type="component" value="Unassembled WGS sequence"/>
</dbReference>
<keyword evidence="1" id="KW-0472">Membrane</keyword>
<reference evidence="2 3" key="1">
    <citation type="submission" date="2014-11" db="EMBL/GenBank/DDBJ databases">
        <title>Genomics and ecophysiology of heterotrophic nitrogen fixing bacteria isolated from estuarine surface water.</title>
        <authorList>
            <person name="Bentzon-Tilia M."/>
            <person name="Severin I."/>
            <person name="Hansen L.H."/>
            <person name="Riemann L."/>
        </authorList>
    </citation>
    <scope>NUCLEOTIDE SEQUENCE [LARGE SCALE GENOMIC DNA]</scope>
    <source>
        <strain evidence="2 3">BAL398</strain>
    </source>
</reference>
<comment type="caution">
    <text evidence="2">The sequence shown here is derived from an EMBL/GenBank/DDBJ whole genome shotgun (WGS) entry which is preliminary data.</text>
</comment>
<evidence type="ECO:0000313" key="3">
    <source>
        <dbReference type="Proteomes" id="UP000032515"/>
    </source>
</evidence>
<name>A0A0D7F8A2_RHOPL</name>
<dbReference type="InterPro" id="IPR018037">
    <property type="entry name" value="FixH_proteobacterial"/>
</dbReference>
<dbReference type="OrthoDB" id="1495896at2"/>
<sequence length="166" mass="17659">MSSQASSPRPLTGRVVLAVLVGFFGLVIGVNVLMATLAIETLPGTEVDSPYAASLAYEGEIAAAHAQAERAWNIAAKVERQADGSALLRVEARDKNGAPLHGLKFVGRLERPADKRADREVALAEVDTGIYRGNTSGVSAGQWDLVLEGDQAGTRMFLSKNRLMLN</sequence>